<feature type="chain" id="PRO_5047073916" evidence="3">
    <location>
        <begin position="24"/>
        <end position="366"/>
    </location>
</feature>
<dbReference type="Pfam" id="PF09375">
    <property type="entry name" value="Peptidase_M75"/>
    <property type="match status" value="1"/>
</dbReference>
<dbReference type="InterPro" id="IPR034982">
    <property type="entry name" value="Imelysin-like_IrpA"/>
</dbReference>
<evidence type="ECO:0000256" key="1">
    <source>
        <dbReference type="ARBA" id="ARBA00004196"/>
    </source>
</evidence>
<keyword evidence="2 3" id="KW-0732">Signal</keyword>
<keyword evidence="6" id="KW-1185">Reference proteome</keyword>
<sequence length="366" mass="38838">MKRMSLPLRLAFAPALLSGALFLGGCGDDAEPCCDSPDSKINSELIITFADQVVVPTYAKLATRLTELDAACKALATAPSAEKLNAAKQAWQAARVPWEQSEGFLFGPVSGGYDPAMDSWPLNLADLDKVLTNGDTLTPEYMGNLENSQKGFHTVEFLIFGDGGTKTVGQLTPRESDYLLATSAELKRVATVVHALWTQPSDGNPPFRDTLTTAGKAGNTAYPSIHAAAQEIGDGIIAILDEVANGKIADPFDAGDPNLVESQFAYNSLSDFTNNIRSVENVYLGHLQGETKKGTSLQDVVGVGSALDVKIRGQIAASITALAAVPEPFRESINNAAAADKIRAAQTAIRTLLETFQGEVKPLLTK</sequence>
<dbReference type="EMBL" id="CP071091">
    <property type="protein sequence ID" value="QSQ16580.1"/>
    <property type="molecule type" value="Genomic_DNA"/>
</dbReference>
<dbReference type="Proteomes" id="UP000663090">
    <property type="component" value="Chromosome"/>
</dbReference>
<dbReference type="InterPro" id="IPR018976">
    <property type="entry name" value="Imelysin-like"/>
</dbReference>
<evidence type="ECO:0000256" key="3">
    <source>
        <dbReference type="SAM" id="SignalP"/>
    </source>
</evidence>
<comment type="subcellular location">
    <subcellularLocation>
        <location evidence="1">Cell envelope</location>
    </subcellularLocation>
</comment>
<evidence type="ECO:0000259" key="4">
    <source>
        <dbReference type="Pfam" id="PF09375"/>
    </source>
</evidence>
<evidence type="ECO:0000256" key="2">
    <source>
        <dbReference type="ARBA" id="ARBA00022729"/>
    </source>
</evidence>
<name>A0ABX7NCR9_9BACT</name>
<dbReference type="CDD" id="cd14658">
    <property type="entry name" value="Imelysin-like_IrpA"/>
    <property type="match status" value="1"/>
</dbReference>
<proteinExistence type="predicted"/>
<dbReference type="RefSeq" id="WP_206718230.1">
    <property type="nucleotide sequence ID" value="NZ_CP071091.1"/>
</dbReference>
<feature type="domain" description="Imelysin-like" evidence="4">
    <location>
        <begin position="55"/>
        <end position="354"/>
    </location>
</feature>
<feature type="signal peptide" evidence="3">
    <location>
        <begin position="1"/>
        <end position="23"/>
    </location>
</feature>
<dbReference type="Gene3D" id="1.20.1420.20">
    <property type="entry name" value="M75 peptidase, HXXE motif"/>
    <property type="match status" value="1"/>
</dbReference>
<evidence type="ECO:0000313" key="5">
    <source>
        <dbReference type="EMBL" id="QSQ16580.1"/>
    </source>
</evidence>
<dbReference type="PROSITE" id="PS51257">
    <property type="entry name" value="PROKAR_LIPOPROTEIN"/>
    <property type="match status" value="1"/>
</dbReference>
<accession>A0ABX7NCR9</accession>
<reference evidence="5 6" key="1">
    <citation type="submission" date="2021-02" db="EMBL/GenBank/DDBJ databases">
        <title>De Novo genome assembly of isolated myxobacteria.</title>
        <authorList>
            <person name="Stevens D.C."/>
        </authorList>
    </citation>
    <scope>NUCLEOTIDE SEQUENCE [LARGE SCALE GENOMIC DNA]</scope>
    <source>
        <strain evidence="5 6">SCHIC003</strain>
    </source>
</reference>
<evidence type="ECO:0000313" key="6">
    <source>
        <dbReference type="Proteomes" id="UP000663090"/>
    </source>
</evidence>
<protein>
    <submittedName>
        <fullName evidence="5">Peptidase M75</fullName>
    </submittedName>
</protein>
<gene>
    <name evidence="5" type="ORF">JY572_11275</name>
</gene>
<organism evidence="5 6">
    <name type="scientific">Myxococcus landrumensis</name>
    <dbReference type="NCBI Taxonomy" id="2813577"/>
    <lineage>
        <taxon>Bacteria</taxon>
        <taxon>Pseudomonadati</taxon>
        <taxon>Myxococcota</taxon>
        <taxon>Myxococcia</taxon>
        <taxon>Myxococcales</taxon>
        <taxon>Cystobacterineae</taxon>
        <taxon>Myxococcaceae</taxon>
        <taxon>Myxococcus</taxon>
    </lineage>
</organism>
<dbReference type="InterPro" id="IPR038352">
    <property type="entry name" value="Imelysin_sf"/>
</dbReference>